<dbReference type="AlphaFoldDB" id="A0A1Q5SY87"/>
<comment type="caution">
    <text evidence="2">The sequence shown here is derived from an EMBL/GenBank/DDBJ whole genome shotgun (WGS) entry which is preliminary data.</text>
</comment>
<evidence type="ECO:0000313" key="3">
    <source>
        <dbReference type="Proteomes" id="UP000186955"/>
    </source>
</evidence>
<evidence type="ECO:0000313" key="2">
    <source>
        <dbReference type="EMBL" id="OKO92954.1"/>
    </source>
</evidence>
<reference evidence="2 3" key="1">
    <citation type="submission" date="2016-10" db="EMBL/GenBank/DDBJ databases">
        <title>Genome sequence of the ascomycete fungus Penicillium subrubescens.</title>
        <authorList>
            <person name="De Vries R.P."/>
            <person name="Peng M."/>
            <person name="Dilokpimol A."/>
            <person name="Hilden K."/>
            <person name="Makela M.R."/>
            <person name="Grigoriev I."/>
            <person name="Riley R."/>
            <person name="Granchi Z."/>
        </authorList>
    </citation>
    <scope>NUCLEOTIDE SEQUENCE [LARGE SCALE GENOMIC DNA]</scope>
    <source>
        <strain evidence="2 3">CBS 132785</strain>
    </source>
</reference>
<dbReference type="Proteomes" id="UP000186955">
    <property type="component" value="Unassembled WGS sequence"/>
</dbReference>
<protein>
    <submittedName>
        <fullName evidence="2">Uncharacterized protein</fullName>
    </submittedName>
</protein>
<keyword evidence="3" id="KW-1185">Reference proteome</keyword>
<organism evidence="2 3">
    <name type="scientific">Penicillium subrubescens</name>
    <dbReference type="NCBI Taxonomy" id="1316194"/>
    <lineage>
        <taxon>Eukaryota</taxon>
        <taxon>Fungi</taxon>
        <taxon>Dikarya</taxon>
        <taxon>Ascomycota</taxon>
        <taxon>Pezizomycotina</taxon>
        <taxon>Eurotiomycetes</taxon>
        <taxon>Eurotiomycetidae</taxon>
        <taxon>Eurotiales</taxon>
        <taxon>Aspergillaceae</taxon>
        <taxon>Penicillium</taxon>
    </lineage>
</organism>
<gene>
    <name evidence="2" type="ORF">PENSUB_12558</name>
</gene>
<dbReference type="EMBL" id="MNBE01000736">
    <property type="protein sequence ID" value="OKO92954.1"/>
    <property type="molecule type" value="Genomic_DNA"/>
</dbReference>
<proteinExistence type="predicted"/>
<accession>A0A1Q5SY87</accession>
<feature type="compositionally biased region" description="Basic and acidic residues" evidence="1">
    <location>
        <begin position="74"/>
        <end position="90"/>
    </location>
</feature>
<evidence type="ECO:0000256" key="1">
    <source>
        <dbReference type="SAM" id="MobiDB-lite"/>
    </source>
</evidence>
<name>A0A1Q5SY87_9EURO</name>
<feature type="region of interest" description="Disordered" evidence="1">
    <location>
        <begin position="42"/>
        <end position="90"/>
    </location>
</feature>
<sequence length="106" mass="12028">MDVDISKYAWVAVKDNGQRSFHHPKSSKRSTLMEMRLFEAEENSRLQTNPKEANGIEVEDSEAVALDARPSSIKGEDSIPLEERDANFGEVDDMKFTEEDLDINKP</sequence>